<comment type="caution">
    <text evidence="2">The sequence shown here is derived from an EMBL/GenBank/DDBJ whole genome shotgun (WGS) entry which is preliminary data.</text>
</comment>
<reference evidence="2" key="1">
    <citation type="submission" date="2023-03" db="EMBL/GenBank/DDBJ databases">
        <authorList>
            <person name="Cleenwerck I."/>
        </authorList>
    </citation>
    <scope>NUCLEOTIDE SEQUENCE</scope>
    <source>
        <strain evidence="2">LMG 32879</strain>
    </source>
</reference>
<evidence type="ECO:0000256" key="1">
    <source>
        <dbReference type="SAM" id="MobiDB-lite"/>
    </source>
</evidence>
<name>A0AA35UY80_9PROT</name>
<proteinExistence type="predicted"/>
<evidence type="ECO:0000313" key="2">
    <source>
        <dbReference type="EMBL" id="CAI9121642.1"/>
    </source>
</evidence>
<dbReference type="EMBL" id="CATKSH010000019">
    <property type="protein sequence ID" value="CAI9121642.1"/>
    <property type="molecule type" value="Genomic_DNA"/>
</dbReference>
<protein>
    <submittedName>
        <fullName evidence="2">Uncharacterized protein</fullName>
    </submittedName>
</protein>
<accession>A0AA35UY80</accession>
<feature type="region of interest" description="Disordered" evidence="1">
    <location>
        <begin position="212"/>
        <end position="239"/>
    </location>
</feature>
<feature type="region of interest" description="Disordered" evidence="1">
    <location>
        <begin position="282"/>
        <end position="302"/>
    </location>
</feature>
<keyword evidence="3" id="KW-1185">Reference proteome</keyword>
<gene>
    <name evidence="2" type="ORF">LMG32879_002489</name>
</gene>
<dbReference type="Proteomes" id="UP001176960">
    <property type="component" value="Unassembled WGS sequence"/>
</dbReference>
<organism evidence="2 3">
    <name type="scientific">Brytella acorum</name>
    <dbReference type="NCBI Taxonomy" id="2959299"/>
    <lineage>
        <taxon>Bacteria</taxon>
        <taxon>Pseudomonadati</taxon>
        <taxon>Pseudomonadota</taxon>
        <taxon>Alphaproteobacteria</taxon>
        <taxon>Acetobacterales</taxon>
        <taxon>Acetobacteraceae</taxon>
        <taxon>Brytella</taxon>
    </lineage>
</organism>
<dbReference type="AlphaFoldDB" id="A0AA35UY80"/>
<dbReference type="RefSeq" id="WP_289840744.1">
    <property type="nucleotide sequence ID" value="NZ_CATKSH010000019.1"/>
</dbReference>
<evidence type="ECO:0000313" key="3">
    <source>
        <dbReference type="Proteomes" id="UP001176960"/>
    </source>
</evidence>
<sequence length="302" mass="32001">MIRSITFFCALLAGGSGLFLYSKKHQTTVLDRDITHIVDQTERVRQQTAMLRTEWALLNQPDRLSILAARFVPQLHPMAPDQFVRLDAGMDRLPSPGSKPPVADPREALDAQLVAAQAAATHAQHPIPSTPEVLAGTHDPAPHVTAALPPPARVVTAHVDARPAAPTPHDRPVTVMASARVSASTTPRALPRPAPAPAHDDGLLAQIERAPTATSTMSSRHAVHARPSARVSDDSGSGRVVETAYNTTRARPTHAAPVLSAAWHPSARQEPVARIARRDPEVMGSMLGGGGGALPPPVPMSN</sequence>